<accession>A0A4Z1T163</accession>
<feature type="signal peptide" evidence="2">
    <location>
        <begin position="1"/>
        <end position="15"/>
    </location>
</feature>
<sequence length="485" mass="52593">MTVLLFLLCLLGALAGSTLDVVSATLTQDNYTSTYAAQLAKRSEDAASLLALIKGMLDHQELNSYGAACYSAQQDPNALDMYAQHFGEVISEASSSDLYLYMAALEILPTSMLAMVRGDTGAFLGYSYTLAPELANASEIYELLGRLSFSLDFVDSRSGDRLGSAITFAGSPSLLQFSLVEPQIIVSYLPDTGSGNGNGITETLHPAPDPTTADNIGTAIIELAMAMCTGNNVLPGVRMLDFLLESTFSRVEGGIILPSSDLNAFFVGPNARYFYTYFFALVNDKIGQAEIVRSENNDLSSYRRSLGSSDSEDEWRLVQSTIEYNLMKPKQSDFKVIQVERALDQSLGHGSSTLDAFNTALRSYPFRMSTTVFTAATSGAQTIATLQRCTSIRDATKTVVACADPPPPQNWICTVLSLVMIVLVVTAWVFGIRNAKRLDPSYKPKVRKVPRSRRGLGAEKENSVFISEPLVSSDNDTTSSAVRKD</sequence>
<gene>
    <name evidence="3" type="ORF">GMRT_13147</name>
</gene>
<evidence type="ECO:0000256" key="2">
    <source>
        <dbReference type="SAM" id="SignalP"/>
    </source>
</evidence>
<keyword evidence="1" id="KW-1133">Transmembrane helix</keyword>
<keyword evidence="1" id="KW-0812">Transmembrane</keyword>
<organism evidence="3 4">
    <name type="scientific">Giardia muris</name>
    <dbReference type="NCBI Taxonomy" id="5742"/>
    <lineage>
        <taxon>Eukaryota</taxon>
        <taxon>Metamonada</taxon>
        <taxon>Diplomonadida</taxon>
        <taxon>Hexamitidae</taxon>
        <taxon>Giardiinae</taxon>
        <taxon>Giardia</taxon>
    </lineage>
</organism>
<reference evidence="3 4" key="1">
    <citation type="submission" date="2019-05" db="EMBL/GenBank/DDBJ databases">
        <title>The compact genome of Giardia muris reveals important steps in the evolution of intestinal protozoan parasites.</title>
        <authorList>
            <person name="Xu F."/>
            <person name="Jimenez-Gonzalez A."/>
            <person name="Einarsson E."/>
            <person name="Astvaldsson A."/>
            <person name="Peirasmaki D."/>
            <person name="Eckmann L."/>
            <person name="Andersson J.O."/>
            <person name="Svard S.G."/>
            <person name="Jerlstrom-Hultqvist J."/>
        </authorList>
    </citation>
    <scope>NUCLEOTIDE SEQUENCE [LARGE SCALE GENOMIC DNA]</scope>
    <source>
        <strain evidence="3 4">Roberts-Thomson</strain>
    </source>
</reference>
<dbReference type="EMBL" id="VDLU01000005">
    <property type="protein sequence ID" value="TNJ26667.1"/>
    <property type="molecule type" value="Genomic_DNA"/>
</dbReference>
<protein>
    <submittedName>
        <fullName evidence="3">Uncharacterized protein</fullName>
    </submittedName>
</protein>
<evidence type="ECO:0000256" key="1">
    <source>
        <dbReference type="SAM" id="Phobius"/>
    </source>
</evidence>
<keyword evidence="4" id="KW-1185">Reference proteome</keyword>
<dbReference type="AlphaFoldDB" id="A0A4Z1T163"/>
<name>A0A4Z1T163_GIAMU</name>
<evidence type="ECO:0000313" key="3">
    <source>
        <dbReference type="EMBL" id="TNJ26667.1"/>
    </source>
</evidence>
<proteinExistence type="predicted"/>
<keyword evidence="2" id="KW-0732">Signal</keyword>
<feature type="transmembrane region" description="Helical" evidence="1">
    <location>
        <begin position="409"/>
        <end position="430"/>
    </location>
</feature>
<dbReference type="Proteomes" id="UP000315496">
    <property type="component" value="Chromosome 5"/>
</dbReference>
<dbReference type="OrthoDB" id="10250722at2759"/>
<evidence type="ECO:0000313" key="4">
    <source>
        <dbReference type="Proteomes" id="UP000315496"/>
    </source>
</evidence>
<feature type="chain" id="PRO_5021304378" evidence="2">
    <location>
        <begin position="16"/>
        <end position="485"/>
    </location>
</feature>
<comment type="caution">
    <text evidence="3">The sequence shown here is derived from an EMBL/GenBank/DDBJ whole genome shotgun (WGS) entry which is preliminary data.</text>
</comment>
<keyword evidence="1" id="KW-0472">Membrane</keyword>
<dbReference type="VEuPathDB" id="GiardiaDB:GMRT_13147"/>